<evidence type="ECO:0000256" key="3">
    <source>
        <dbReference type="ARBA" id="ARBA00022519"/>
    </source>
</evidence>
<dbReference type="Gene3D" id="3.40.720.10">
    <property type="entry name" value="Alkaline Phosphatase, subunit A"/>
    <property type="match status" value="1"/>
</dbReference>
<feature type="transmembrane region" description="Helical" evidence="8">
    <location>
        <begin position="164"/>
        <end position="182"/>
    </location>
</feature>
<evidence type="ECO:0000256" key="5">
    <source>
        <dbReference type="ARBA" id="ARBA00022692"/>
    </source>
</evidence>
<evidence type="ECO:0000259" key="10">
    <source>
        <dbReference type="Pfam" id="PF08019"/>
    </source>
</evidence>
<keyword evidence="5 8" id="KW-0812">Transmembrane</keyword>
<dbReference type="GO" id="GO:0005886">
    <property type="term" value="C:plasma membrane"/>
    <property type="evidence" value="ECO:0007669"/>
    <property type="project" value="UniProtKB-SubCell"/>
</dbReference>
<feature type="transmembrane region" description="Helical" evidence="8">
    <location>
        <begin position="53"/>
        <end position="74"/>
    </location>
</feature>
<dbReference type="GO" id="GO:0016776">
    <property type="term" value="F:phosphotransferase activity, phosphate group as acceptor"/>
    <property type="evidence" value="ECO:0007669"/>
    <property type="project" value="TreeGrafter"/>
</dbReference>
<feature type="domain" description="Phosphoethanolamine transferase N-terminal" evidence="10">
    <location>
        <begin position="64"/>
        <end position="212"/>
    </location>
</feature>
<protein>
    <submittedName>
        <fullName evidence="11">Lipid A ethanolaminephosphotransferase</fullName>
        <ecNumber evidence="11">2.7.8.-</ecNumber>
    </submittedName>
</protein>
<dbReference type="PANTHER" id="PTHR30443:SF0">
    <property type="entry name" value="PHOSPHOETHANOLAMINE TRANSFERASE EPTA"/>
    <property type="match status" value="1"/>
</dbReference>
<evidence type="ECO:0000313" key="11">
    <source>
        <dbReference type="EMBL" id="RWX43020.1"/>
    </source>
</evidence>
<dbReference type="NCBIfam" id="NF028537">
    <property type="entry name" value="P_eth_NH2_trans"/>
    <property type="match status" value="1"/>
</dbReference>
<evidence type="ECO:0000256" key="4">
    <source>
        <dbReference type="ARBA" id="ARBA00022679"/>
    </source>
</evidence>
<dbReference type="InterPro" id="IPR000917">
    <property type="entry name" value="Sulfatase_N"/>
</dbReference>
<sequence length="556" mass="63538">MISNYLSAVLSKKKEITATQLVIFSSFFFIIFGNVTFFRHILEVYPFSFKNFFFLVSLAAGGTLAITLFLTLVASICPTKPLLILFLVISSVAAYVMDTYDTVIDHIMIQNIVETNWDETSDLLNLRMVGYVFVLGLLPSYAVYRVAVQKESLKRAIFRKIRDIFIVLIAIFAIVLTFSKFYTSFFREHEPLRWYSNPIYYVYSLSKYIDRNFSLHDVKIAPLGLDATVEENIKEDKEPAAKKLIILVVGEAARADHFSLDGYPRETNPLLKKEDIVNFSKVFSCGTSTAYSVPCMFSVFPRSEFNSRKGKETENVLDVLQHTGLIDILWRDNNSDSKGVALRVPYEDYRSPENNTICEDGECRDEGMLVGLNQYIEQHEGKDILIVLHQMGNHGPAYYKRYPKQFEQFTPTCQTNQLEDCKQEEIINAYDNALLYTDYFLAQIIGFLKQYDNNHKTAMIYLSDHGESLGESGVYLHGLPYMIAPDAQKHVGAVMWFGKGTKQDINLDLLGQKKDKELSHDNLFHTLLGLLAVKTAVYEKELDILNDELIGNEVMR</sequence>
<evidence type="ECO:0000256" key="7">
    <source>
        <dbReference type="ARBA" id="ARBA00023136"/>
    </source>
</evidence>
<dbReference type="Proteomes" id="UP000287853">
    <property type="component" value="Unassembled WGS sequence"/>
</dbReference>
<organism evidence="11 12">
    <name type="scientific">Candidatus Electrothrix aarhusensis</name>
    <dbReference type="NCBI Taxonomy" id="1859131"/>
    <lineage>
        <taxon>Bacteria</taxon>
        <taxon>Pseudomonadati</taxon>
        <taxon>Thermodesulfobacteriota</taxon>
        <taxon>Desulfobulbia</taxon>
        <taxon>Desulfobulbales</taxon>
        <taxon>Desulfobulbaceae</taxon>
        <taxon>Candidatus Electrothrix</taxon>
    </lineage>
</organism>
<feature type="transmembrane region" description="Helical" evidence="8">
    <location>
        <begin position="81"/>
        <end position="97"/>
    </location>
</feature>
<dbReference type="InterPro" id="IPR040423">
    <property type="entry name" value="PEA_transferase"/>
</dbReference>
<keyword evidence="6 8" id="KW-1133">Transmembrane helix</keyword>
<keyword evidence="7 8" id="KW-0472">Membrane</keyword>
<feature type="transmembrane region" description="Helical" evidence="8">
    <location>
        <begin position="124"/>
        <end position="144"/>
    </location>
</feature>
<evidence type="ECO:0000256" key="8">
    <source>
        <dbReference type="SAM" id="Phobius"/>
    </source>
</evidence>
<gene>
    <name evidence="11" type="ORF">H206_03250</name>
</gene>
<dbReference type="InterPro" id="IPR017850">
    <property type="entry name" value="Alkaline_phosphatase_core_sf"/>
</dbReference>
<evidence type="ECO:0000313" key="12">
    <source>
        <dbReference type="Proteomes" id="UP000287853"/>
    </source>
</evidence>
<dbReference type="PANTHER" id="PTHR30443">
    <property type="entry name" value="INNER MEMBRANE PROTEIN"/>
    <property type="match status" value="1"/>
</dbReference>
<dbReference type="SUPFAM" id="SSF53649">
    <property type="entry name" value="Alkaline phosphatase-like"/>
    <property type="match status" value="1"/>
</dbReference>
<dbReference type="Pfam" id="PF00884">
    <property type="entry name" value="Sulfatase"/>
    <property type="match status" value="1"/>
</dbReference>
<feature type="transmembrane region" description="Helical" evidence="8">
    <location>
        <begin position="21"/>
        <end position="41"/>
    </location>
</feature>
<dbReference type="AlphaFoldDB" id="A0A3S3R337"/>
<keyword evidence="3" id="KW-0997">Cell inner membrane</keyword>
<dbReference type="Pfam" id="PF08019">
    <property type="entry name" value="EptA_B_N"/>
    <property type="match status" value="1"/>
</dbReference>
<keyword evidence="12" id="KW-1185">Reference proteome</keyword>
<proteinExistence type="predicted"/>
<comment type="subcellular location">
    <subcellularLocation>
        <location evidence="1">Cell inner membrane</location>
        <topology evidence="1">Multi-pass membrane protein</topology>
    </subcellularLocation>
</comment>
<dbReference type="GO" id="GO:0009244">
    <property type="term" value="P:lipopolysaccharide core region biosynthetic process"/>
    <property type="evidence" value="ECO:0007669"/>
    <property type="project" value="TreeGrafter"/>
</dbReference>
<evidence type="ECO:0000256" key="1">
    <source>
        <dbReference type="ARBA" id="ARBA00004429"/>
    </source>
</evidence>
<reference evidence="11 12" key="1">
    <citation type="submission" date="2017-01" db="EMBL/GenBank/DDBJ databases">
        <title>The cable genome- insights into the physiology and evolution of filamentous bacteria capable of sulfide oxidation via long distance electron transfer.</title>
        <authorList>
            <person name="Schreiber L."/>
            <person name="Bjerg J.T."/>
            <person name="Boggild A."/>
            <person name="Van De Vossenberg J."/>
            <person name="Meysman F."/>
            <person name="Nielsen L.P."/>
            <person name="Schramm A."/>
            <person name="Kjeldsen K.U."/>
        </authorList>
    </citation>
    <scope>NUCLEOTIDE SEQUENCE [LARGE SCALE GENOMIC DNA]</scope>
    <source>
        <strain evidence="11">MCF</strain>
    </source>
</reference>
<evidence type="ECO:0000256" key="6">
    <source>
        <dbReference type="ARBA" id="ARBA00022989"/>
    </source>
</evidence>
<keyword evidence="4 11" id="KW-0808">Transferase</keyword>
<dbReference type="CDD" id="cd16017">
    <property type="entry name" value="LptA"/>
    <property type="match status" value="1"/>
</dbReference>
<evidence type="ECO:0000256" key="2">
    <source>
        <dbReference type="ARBA" id="ARBA00022475"/>
    </source>
</evidence>
<evidence type="ECO:0000259" key="9">
    <source>
        <dbReference type="Pfam" id="PF00884"/>
    </source>
</evidence>
<accession>A0A3S3R337</accession>
<dbReference type="InterPro" id="IPR012549">
    <property type="entry name" value="EptA-like_N"/>
</dbReference>
<feature type="domain" description="Sulfatase N-terminal" evidence="9">
    <location>
        <begin position="244"/>
        <end position="531"/>
    </location>
</feature>
<comment type="caution">
    <text evidence="11">The sequence shown here is derived from an EMBL/GenBank/DDBJ whole genome shotgun (WGS) entry which is preliminary data.</text>
</comment>
<dbReference type="InterPro" id="IPR058130">
    <property type="entry name" value="PEA_transf_C"/>
</dbReference>
<name>A0A3S3R337_9BACT</name>
<keyword evidence="2" id="KW-1003">Cell membrane</keyword>
<dbReference type="EMBL" id="MTKO01000134">
    <property type="protein sequence ID" value="RWX43020.1"/>
    <property type="molecule type" value="Genomic_DNA"/>
</dbReference>
<dbReference type="EC" id="2.7.8.-" evidence="11"/>